<organism evidence="1">
    <name type="scientific">hydrothermal vent metagenome</name>
    <dbReference type="NCBI Taxonomy" id="652676"/>
    <lineage>
        <taxon>unclassified sequences</taxon>
        <taxon>metagenomes</taxon>
        <taxon>ecological metagenomes</taxon>
    </lineage>
</organism>
<protein>
    <submittedName>
        <fullName evidence="1">Quino(Hemo)protein alcohol dehydrogenase, PQQ-dependent</fullName>
        <ecNumber evidence="1">1.1.2.8</ecNumber>
    </submittedName>
</protein>
<feature type="non-terminal residue" evidence="1">
    <location>
        <position position="1"/>
    </location>
</feature>
<gene>
    <name evidence="1" type="ORF">MNBD_ALPHA04-348</name>
</gene>
<dbReference type="Gene3D" id="1.10.760.10">
    <property type="entry name" value="Cytochrome c-like domain"/>
    <property type="match status" value="1"/>
</dbReference>
<reference evidence="1" key="1">
    <citation type="submission" date="2018-06" db="EMBL/GenBank/DDBJ databases">
        <authorList>
            <person name="Zhirakovskaya E."/>
        </authorList>
    </citation>
    <scope>NUCLEOTIDE SEQUENCE</scope>
</reference>
<dbReference type="GO" id="GO:0020037">
    <property type="term" value="F:heme binding"/>
    <property type="evidence" value="ECO:0007669"/>
    <property type="project" value="InterPro"/>
</dbReference>
<proteinExistence type="predicted"/>
<dbReference type="GO" id="GO:0009055">
    <property type="term" value="F:electron transfer activity"/>
    <property type="evidence" value="ECO:0007669"/>
    <property type="project" value="InterPro"/>
</dbReference>
<accession>A0A3B0SG13</accession>
<dbReference type="EMBL" id="UOEF01000421">
    <property type="protein sequence ID" value="VAW04875.1"/>
    <property type="molecule type" value="Genomic_DNA"/>
</dbReference>
<dbReference type="EC" id="1.1.2.8" evidence="1"/>
<dbReference type="GO" id="GO:0052934">
    <property type="term" value="F:alcohol dehydrogenase (cytochrome c) activity"/>
    <property type="evidence" value="ECO:0007669"/>
    <property type="project" value="UniProtKB-EC"/>
</dbReference>
<dbReference type="AlphaFoldDB" id="A0A3B0SG13"/>
<dbReference type="SUPFAM" id="SSF46626">
    <property type="entry name" value="Cytochrome c"/>
    <property type="match status" value="1"/>
</dbReference>
<sequence>HGDSAIGNGFTPDLRISGVLTDSAAWKSIVLDGALKDNGMVGFASQITAEQAEAIRHYVIERSNWTKTNLPEDAIPIAR</sequence>
<name>A0A3B0SG13_9ZZZZ</name>
<evidence type="ECO:0000313" key="1">
    <source>
        <dbReference type="EMBL" id="VAW04875.1"/>
    </source>
</evidence>
<keyword evidence="1" id="KW-0560">Oxidoreductase</keyword>
<dbReference type="InterPro" id="IPR036909">
    <property type="entry name" value="Cyt_c-like_dom_sf"/>
</dbReference>